<dbReference type="Pfam" id="PF06985">
    <property type="entry name" value="HET"/>
    <property type="match status" value="1"/>
</dbReference>
<dbReference type="EMBL" id="JANBVN010000074">
    <property type="protein sequence ID" value="KAJ9150096.1"/>
    <property type="molecule type" value="Genomic_DNA"/>
</dbReference>
<evidence type="ECO:0000313" key="2">
    <source>
        <dbReference type="EMBL" id="KAJ9150096.1"/>
    </source>
</evidence>
<protein>
    <submittedName>
        <fullName evidence="2">Chromosome transmission fidelity protein</fullName>
    </submittedName>
</protein>
<evidence type="ECO:0000313" key="3">
    <source>
        <dbReference type="Proteomes" id="UP001174691"/>
    </source>
</evidence>
<sequence>MSYFFSKALADEGARPPYVCLSHCWGLRPFLRTLTRTLKAHIDNIPFASLPLTFQEAIDFTRRLGIRYLWIDSLCIIQDDESDWRVEASQMASIYQNCYLVISAAKSSGAYEGLYADFPPRCRTHIVHIDAQDPEDGLISREAVRIRQPLTHSQRSLVVYAPPEEPPPLFTRGWVLQERLLAPRVLHFGPEELSWECRESSACQSLPKSYYSPIAWAALSNPTNRATHLETVWYRLVEDYTRLHLTYEKDVFPALSGFARLLQSATGWTYLAGLWREVLPRALLWNVDRPSPFSGTRRSWPRRPARWRAPSWSWAAVDCPVKFEVHEIDRPDRVEGLCEVVGAGCEPAGPDERGELVEGGSWLVLKGRAVRARMRVREGVEVLPFSVGELDVVDGYMRNFWVDNDGRTASGETGEREVVCLLAGRHTITEALTLLVLEVTEQEEKRDERSMTSAEGGLYRRVGIVSVFDGPVGAPRLGWQNQFLALGEEMLIEII</sequence>
<dbReference type="PANTHER" id="PTHR33112:SF13">
    <property type="entry name" value="HETEROKARYON INCOMPATIBILITY DOMAIN-CONTAINING PROTEIN"/>
    <property type="match status" value="1"/>
</dbReference>
<dbReference type="InterPro" id="IPR010730">
    <property type="entry name" value="HET"/>
</dbReference>
<gene>
    <name evidence="2" type="ORF">NKR19_g5406</name>
</gene>
<organism evidence="2 3">
    <name type="scientific">Coniochaeta hoffmannii</name>
    <dbReference type="NCBI Taxonomy" id="91930"/>
    <lineage>
        <taxon>Eukaryota</taxon>
        <taxon>Fungi</taxon>
        <taxon>Dikarya</taxon>
        <taxon>Ascomycota</taxon>
        <taxon>Pezizomycotina</taxon>
        <taxon>Sordariomycetes</taxon>
        <taxon>Sordariomycetidae</taxon>
        <taxon>Coniochaetales</taxon>
        <taxon>Coniochaetaceae</taxon>
        <taxon>Coniochaeta</taxon>
    </lineage>
</organism>
<dbReference type="Proteomes" id="UP001174691">
    <property type="component" value="Unassembled WGS sequence"/>
</dbReference>
<feature type="domain" description="Heterokaryon incompatibility" evidence="1">
    <location>
        <begin position="18"/>
        <end position="178"/>
    </location>
</feature>
<name>A0AA38RKR6_9PEZI</name>
<evidence type="ECO:0000259" key="1">
    <source>
        <dbReference type="Pfam" id="PF06985"/>
    </source>
</evidence>
<keyword evidence="3" id="KW-1185">Reference proteome</keyword>
<comment type="caution">
    <text evidence="2">The sequence shown here is derived from an EMBL/GenBank/DDBJ whole genome shotgun (WGS) entry which is preliminary data.</text>
</comment>
<proteinExistence type="predicted"/>
<dbReference type="PANTHER" id="PTHR33112">
    <property type="entry name" value="DOMAIN PROTEIN, PUTATIVE-RELATED"/>
    <property type="match status" value="1"/>
</dbReference>
<dbReference type="AlphaFoldDB" id="A0AA38RKR6"/>
<accession>A0AA38RKR6</accession>
<reference evidence="2" key="1">
    <citation type="submission" date="2022-07" db="EMBL/GenBank/DDBJ databases">
        <title>Fungi with potential for degradation of polypropylene.</title>
        <authorList>
            <person name="Gostincar C."/>
        </authorList>
    </citation>
    <scope>NUCLEOTIDE SEQUENCE</scope>
    <source>
        <strain evidence="2">EXF-13287</strain>
    </source>
</reference>